<gene>
    <name evidence="1" type="ORF">ACFQSB_33520</name>
</gene>
<proteinExistence type="predicted"/>
<evidence type="ECO:0000313" key="1">
    <source>
        <dbReference type="EMBL" id="MFC7387169.1"/>
    </source>
</evidence>
<keyword evidence="2" id="KW-1185">Reference proteome</keyword>
<dbReference type="EMBL" id="JBHTCG010000034">
    <property type="protein sequence ID" value="MFC7387169.1"/>
    <property type="molecule type" value="Genomic_DNA"/>
</dbReference>
<organism evidence="1 2">
    <name type="scientific">Sphaerisporangium rhizosphaerae</name>
    <dbReference type="NCBI Taxonomy" id="2269375"/>
    <lineage>
        <taxon>Bacteria</taxon>
        <taxon>Bacillati</taxon>
        <taxon>Actinomycetota</taxon>
        <taxon>Actinomycetes</taxon>
        <taxon>Streptosporangiales</taxon>
        <taxon>Streptosporangiaceae</taxon>
        <taxon>Sphaerisporangium</taxon>
    </lineage>
</organism>
<name>A0ABW2PCT2_9ACTN</name>
<protein>
    <submittedName>
        <fullName evidence="1">DUF6192 family protein</fullName>
    </submittedName>
</protein>
<reference evidence="2" key="1">
    <citation type="journal article" date="2019" name="Int. J. Syst. Evol. Microbiol.">
        <title>The Global Catalogue of Microorganisms (GCM) 10K type strain sequencing project: providing services to taxonomists for standard genome sequencing and annotation.</title>
        <authorList>
            <consortium name="The Broad Institute Genomics Platform"/>
            <consortium name="The Broad Institute Genome Sequencing Center for Infectious Disease"/>
            <person name="Wu L."/>
            <person name="Ma J."/>
        </authorList>
    </citation>
    <scope>NUCLEOTIDE SEQUENCE [LARGE SCALE GENOMIC DNA]</scope>
    <source>
        <strain evidence="2">CECT 7649</strain>
    </source>
</reference>
<dbReference type="RefSeq" id="WP_380830842.1">
    <property type="nucleotide sequence ID" value="NZ_JBHTCG010000034.1"/>
</dbReference>
<comment type="caution">
    <text evidence="1">The sequence shown here is derived from an EMBL/GenBank/DDBJ whole genome shotgun (WGS) entry which is preliminary data.</text>
</comment>
<dbReference type="InterPro" id="IPR045683">
    <property type="entry name" value="DUF6192"/>
</dbReference>
<dbReference type="Pfam" id="PF19691">
    <property type="entry name" value="DUF6192"/>
    <property type="match status" value="2"/>
</dbReference>
<evidence type="ECO:0000313" key="2">
    <source>
        <dbReference type="Proteomes" id="UP001596496"/>
    </source>
</evidence>
<accession>A0ABW2PCT2</accession>
<sequence length="340" mass="37861">MADKIGNVTQRRFDEMVDQASDMVRKIGVYQFAMGDMALEIEPMRPPRTGRNEGVRASMRLFAEEIGESVGTVLTWRWVANAWPADQRCEDASYTVHRVMASHPDRFMLVREPPLAWRGRRRWTEETAAKAVGRVSTITPYPLSPAVVFADSLPDPFPDDESLSDDIEAAEDKSLSGEVVSVGEESLSGDMLPAADATQQIHQLPSDDAAASTMVAELLSRPEVAGRVMADPNTRRQLYQAQHDHDQQVQEAARERTPAIKHVDHSIHFLDLIGTGHAFVAGINRLMPQIKDNPLAQGERDAIHHVLDQAQAAIDFCRSVINVGHLTMEEEWAKVNEEEP</sequence>
<dbReference type="Proteomes" id="UP001596496">
    <property type="component" value="Unassembled WGS sequence"/>
</dbReference>